<evidence type="ECO:0000313" key="1">
    <source>
        <dbReference type="EMBL" id="QOY37735.1"/>
    </source>
</evidence>
<dbReference type="EMBL" id="CP063356">
    <property type="protein sequence ID" value="QOY37735.1"/>
    <property type="molecule type" value="Genomic_DNA"/>
</dbReference>
<dbReference type="RefSeq" id="WP_159432462.1">
    <property type="nucleotide sequence ID" value="NZ_CP063356.2"/>
</dbReference>
<keyword evidence="2" id="KW-1185">Reference proteome</keyword>
<accession>A0A7S7LB92</accession>
<dbReference type="Proteomes" id="UP000180175">
    <property type="component" value="Chromosome"/>
</dbReference>
<organism evidence="1 2">
    <name type="scientific">Anaerobacillus isosaccharinicus</name>
    <dbReference type="NCBI Taxonomy" id="1532552"/>
    <lineage>
        <taxon>Bacteria</taxon>
        <taxon>Bacillati</taxon>
        <taxon>Bacillota</taxon>
        <taxon>Bacilli</taxon>
        <taxon>Bacillales</taxon>
        <taxon>Bacillaceae</taxon>
        <taxon>Anaerobacillus</taxon>
    </lineage>
</organism>
<gene>
    <name evidence="1" type="ORF">AWH56_009190</name>
</gene>
<reference evidence="1 2" key="1">
    <citation type="journal article" date="2017" name="Genome Announc.">
        <title>Draft Genome Sequences of Four Alkaliphilic Bacteria Belonging to the Anaerobacillus Genus.</title>
        <authorList>
            <person name="Bassil N.M."/>
            <person name="Lloyd J.R."/>
        </authorList>
    </citation>
    <scope>NUCLEOTIDE SEQUENCE [LARGE SCALE GENOMIC DNA]</scope>
    <source>
        <strain evidence="1 2">NB2006</strain>
    </source>
</reference>
<evidence type="ECO:0000313" key="2">
    <source>
        <dbReference type="Proteomes" id="UP000180175"/>
    </source>
</evidence>
<proteinExistence type="predicted"/>
<sequence length="55" mass="6624">MIADLSCQQERYEGIKNEHGKLIAKYKRFLTKEQYVLQKELKIRSILLQLQIELM</sequence>
<dbReference type="KEGG" id="aia:AWH56_009190"/>
<dbReference type="AlphaFoldDB" id="A0A7S7LB92"/>
<reference evidence="1 2" key="2">
    <citation type="journal article" date="2019" name="Int. J. Syst. Evol. Microbiol.">
        <title>Anaerobacillus isosaccharinicus sp. nov., an alkaliphilic bacterium which degrades isosaccharinic acid.</title>
        <authorList>
            <person name="Bassil N.M."/>
            <person name="Lloyd J.R."/>
        </authorList>
    </citation>
    <scope>NUCLEOTIDE SEQUENCE [LARGE SCALE GENOMIC DNA]</scope>
    <source>
        <strain evidence="1 2">NB2006</strain>
    </source>
</reference>
<name>A0A7S7LB92_9BACI</name>
<protein>
    <submittedName>
        <fullName evidence="1">Uncharacterized protein</fullName>
    </submittedName>
</protein>